<dbReference type="InParanoid" id="A0A0V1ANB1"/>
<keyword evidence="2" id="KW-1185">Reference proteome</keyword>
<dbReference type="Proteomes" id="UP000054776">
    <property type="component" value="Unassembled WGS sequence"/>
</dbReference>
<comment type="caution">
    <text evidence="1">The sequence shown here is derived from an EMBL/GenBank/DDBJ whole genome shotgun (WGS) entry which is preliminary data.</text>
</comment>
<evidence type="ECO:0000313" key="1">
    <source>
        <dbReference type="EMBL" id="KRY26272.1"/>
    </source>
</evidence>
<organism evidence="1 2">
    <name type="scientific">Trichinella spiralis</name>
    <name type="common">Trichina worm</name>
    <dbReference type="NCBI Taxonomy" id="6334"/>
    <lineage>
        <taxon>Eukaryota</taxon>
        <taxon>Metazoa</taxon>
        <taxon>Ecdysozoa</taxon>
        <taxon>Nematoda</taxon>
        <taxon>Enoplea</taxon>
        <taxon>Dorylaimia</taxon>
        <taxon>Trichinellida</taxon>
        <taxon>Trichinellidae</taxon>
        <taxon>Trichinella</taxon>
    </lineage>
</organism>
<protein>
    <submittedName>
        <fullName evidence="1">Uncharacterized protein</fullName>
    </submittedName>
</protein>
<dbReference type="AlphaFoldDB" id="A0A0V1ANB1"/>
<proteinExistence type="predicted"/>
<evidence type="ECO:0000313" key="2">
    <source>
        <dbReference type="Proteomes" id="UP000054776"/>
    </source>
</evidence>
<reference evidence="1 2" key="1">
    <citation type="submission" date="2015-01" db="EMBL/GenBank/DDBJ databases">
        <title>Evolution of Trichinella species and genotypes.</title>
        <authorList>
            <person name="Korhonen P.K."/>
            <person name="Edoardo P."/>
            <person name="Giuseppe L.R."/>
            <person name="Gasser R.B."/>
        </authorList>
    </citation>
    <scope>NUCLEOTIDE SEQUENCE [LARGE SCALE GENOMIC DNA]</scope>
    <source>
        <strain evidence="1">ISS3</strain>
    </source>
</reference>
<dbReference type="OrthoDB" id="6154864at2759"/>
<name>A0A0V1ANB1_TRISP</name>
<sequence length="164" mass="19197">MDGALSIQTGKEGVPGQNTSQHFLNIVGVYIYLEHSRQHLIFCFETLIQSIYWYSLWKLKQKNKNALCYRFSPCTVVHTGVSLLERGTTLSLLALFQYFWQEWMTNYRMSLWNARDVNIRTNNYLEGWHNRLNNKAVGNKLGFNKLLLLLLQEQDVMETLMPSS</sequence>
<accession>A0A0V1ANB1</accession>
<feature type="non-terminal residue" evidence="1">
    <location>
        <position position="164"/>
    </location>
</feature>
<dbReference type="EMBL" id="JYDH01000495">
    <property type="protein sequence ID" value="KRY26272.1"/>
    <property type="molecule type" value="Genomic_DNA"/>
</dbReference>
<gene>
    <name evidence="1" type="ORF">T01_13121</name>
</gene>